<accession>A0ABM1DQZ7</accession>
<reference evidence="2" key="1">
    <citation type="submission" date="2025-08" db="UniProtKB">
        <authorList>
            <consortium name="RefSeq"/>
        </authorList>
    </citation>
    <scope>IDENTIFICATION</scope>
</reference>
<dbReference type="RefSeq" id="XP_014662368.1">
    <property type="nucleotide sequence ID" value="XM_014806882.1"/>
</dbReference>
<dbReference type="Gene3D" id="3.80.10.10">
    <property type="entry name" value="Ribonuclease Inhibitor"/>
    <property type="match status" value="1"/>
</dbReference>
<organism evidence="1 2">
    <name type="scientific">Priapulus caudatus</name>
    <name type="common">Priapulid worm</name>
    <dbReference type="NCBI Taxonomy" id="37621"/>
    <lineage>
        <taxon>Eukaryota</taxon>
        <taxon>Metazoa</taxon>
        <taxon>Ecdysozoa</taxon>
        <taxon>Scalidophora</taxon>
        <taxon>Priapulida</taxon>
        <taxon>Priapulimorpha</taxon>
        <taxon>Priapulimorphida</taxon>
        <taxon>Priapulidae</taxon>
        <taxon>Priapulus</taxon>
    </lineage>
</organism>
<dbReference type="GeneID" id="106805331"/>
<gene>
    <name evidence="2" type="primary">LOC106805331</name>
</gene>
<keyword evidence="1" id="KW-1185">Reference proteome</keyword>
<sequence>MTTSATTTMTTMTMTKCRKSRRTSAAFSGVCCAFVLVLVFVPAVAADRTTTTTMTKTTSTTDDVCDSVCTCRSRTVTCIRPNSLTSIPQLPSDEWMANISEIYIENQDNLTELNAESLSRYTYLEKL</sequence>
<proteinExistence type="predicted"/>
<name>A0ABM1DQZ7_PRICU</name>
<evidence type="ECO:0000313" key="2">
    <source>
        <dbReference type="RefSeq" id="XP_014662368.1"/>
    </source>
</evidence>
<dbReference type="Proteomes" id="UP000695022">
    <property type="component" value="Unplaced"/>
</dbReference>
<dbReference type="InterPro" id="IPR032675">
    <property type="entry name" value="LRR_dom_sf"/>
</dbReference>
<evidence type="ECO:0000313" key="1">
    <source>
        <dbReference type="Proteomes" id="UP000695022"/>
    </source>
</evidence>
<protein>
    <submittedName>
        <fullName evidence="2">Uncharacterized protein LOC106805331</fullName>
    </submittedName>
</protein>